<dbReference type="SUPFAM" id="SSF46565">
    <property type="entry name" value="Chaperone J-domain"/>
    <property type="match status" value="1"/>
</dbReference>
<evidence type="ECO:0000313" key="7">
    <source>
        <dbReference type="Proteomes" id="UP001143981"/>
    </source>
</evidence>
<name>A0A9W7YBA0_9FUNG</name>
<sequence>MSDAPWDEEVDEARLRDMEREWAAVAEGGADYYAVLNVPRNATGEQVHNAYRRLSLLFHPDRHHEAEKREWAQRQFHSINRAHEVLSDPRSRAAYDQLGEEGVRLSGTVGYKVQTARDLHDAFEREARMRRIEEIEGWVRSKSNITVRFDAAKAVSPAIRSALRTTGAGLPARTAVDVDSMLMKHSFAADLTRSLSCTVSGQMFTNYKAGRGNVVGTLKYAPGSQSWVSLSAPALPPYVVTFKSMHQPSLASFCSTKVVQLTPDLATPPSATVTLGRLFFGSTTGILAMRTGNQYALGPFWASSPTRVPLNGAAKTPARRLPREASGVTLGLTGNHGGNGSFYTDVTAGIQQSHVTAKYTRRLGAHFSITGGVAVAAVGAPMPGGLHYRLDSDDDYGAGAGAASLGAAPSGLQGIGDVAVSIEMLAEVDSWTKLEWKVDLSVASGVTVTVSIHRLGHEISLPILLTSQPELAVAVWAGALPAAAAFGLHYGLLKPRRRRLIQQRMRELEEEQSHHLSQQRRHAEEAVRLMAASVEHSRAVARAASGLVVESALYGDLPFSIAAQNTNAVRAAVDEIRAARAALAEADKPRACDVTLALHALAANDQLVIAAGGSKHSLPGFYDPAFGVAKSLYVRYRFRGRLHETLVRDSEALAIPMRSHCIEP</sequence>
<dbReference type="InterPro" id="IPR055225">
    <property type="entry name" value="DNAJC11-like_beta-barrel"/>
</dbReference>
<accession>A0A9W7YBA0</accession>
<feature type="transmembrane region" description="Helical" evidence="4">
    <location>
        <begin position="471"/>
        <end position="493"/>
    </location>
</feature>
<dbReference type="OrthoDB" id="10250354at2759"/>
<comment type="caution">
    <text evidence="6">The sequence shown here is derived from an EMBL/GenBank/DDBJ whole genome shotgun (WGS) entry which is preliminary data.</text>
</comment>
<dbReference type="EMBL" id="JANBOI010000040">
    <property type="protein sequence ID" value="KAJ1735125.1"/>
    <property type="molecule type" value="Genomic_DNA"/>
</dbReference>
<dbReference type="Pfam" id="PF00226">
    <property type="entry name" value="DnaJ"/>
    <property type="match status" value="1"/>
</dbReference>
<feature type="domain" description="J" evidence="5">
    <location>
        <begin position="31"/>
        <end position="99"/>
    </location>
</feature>
<dbReference type="InterPro" id="IPR001623">
    <property type="entry name" value="DnaJ_domain"/>
</dbReference>
<keyword evidence="7" id="KW-1185">Reference proteome</keyword>
<dbReference type="AlphaFoldDB" id="A0A9W7YBA0"/>
<evidence type="ECO:0000313" key="6">
    <source>
        <dbReference type="EMBL" id="KAJ1735125.1"/>
    </source>
</evidence>
<proteinExistence type="predicted"/>
<dbReference type="PANTHER" id="PTHR44157:SF1">
    <property type="entry name" value="DNAJ HOMOLOG SUBFAMILY C MEMBER 11"/>
    <property type="match status" value="1"/>
</dbReference>
<dbReference type="PROSITE" id="PS50076">
    <property type="entry name" value="DNAJ_2"/>
    <property type="match status" value="1"/>
</dbReference>
<reference evidence="6" key="1">
    <citation type="submission" date="2022-07" db="EMBL/GenBank/DDBJ databases">
        <title>Phylogenomic reconstructions and comparative analyses of Kickxellomycotina fungi.</title>
        <authorList>
            <person name="Reynolds N.K."/>
            <person name="Stajich J.E."/>
            <person name="Barry K."/>
            <person name="Grigoriev I.V."/>
            <person name="Crous P."/>
            <person name="Smith M.E."/>
        </authorList>
    </citation>
    <scope>NUCLEOTIDE SEQUENCE</scope>
    <source>
        <strain evidence="6">BCRC 34381</strain>
    </source>
</reference>
<dbReference type="PANTHER" id="PTHR44157">
    <property type="entry name" value="DNAJ HOMOLOG SUBFAMILY C MEMBER 11"/>
    <property type="match status" value="1"/>
</dbReference>
<dbReference type="PROSITE" id="PS00636">
    <property type="entry name" value="DNAJ_1"/>
    <property type="match status" value="1"/>
</dbReference>
<dbReference type="Pfam" id="PF11875">
    <property type="entry name" value="DnaJ-like_C11_C"/>
    <property type="match status" value="1"/>
</dbReference>
<dbReference type="GO" id="GO:0016020">
    <property type="term" value="C:membrane"/>
    <property type="evidence" value="ECO:0007669"/>
    <property type="project" value="UniProtKB-SubCell"/>
</dbReference>
<dbReference type="PRINTS" id="PR00625">
    <property type="entry name" value="JDOMAIN"/>
</dbReference>
<gene>
    <name evidence="6" type="ORF">LPJ61_000719</name>
</gene>
<evidence type="ECO:0000259" key="5">
    <source>
        <dbReference type="PROSITE" id="PS50076"/>
    </source>
</evidence>
<evidence type="ECO:0000256" key="3">
    <source>
        <dbReference type="ARBA" id="ARBA00023186"/>
    </source>
</evidence>
<comment type="subcellular location">
    <subcellularLocation>
        <location evidence="1">Membrane</location>
    </subcellularLocation>
</comment>
<dbReference type="Gene3D" id="1.10.287.110">
    <property type="entry name" value="DnaJ domain"/>
    <property type="match status" value="1"/>
</dbReference>
<evidence type="ECO:0000256" key="2">
    <source>
        <dbReference type="ARBA" id="ARBA00023136"/>
    </source>
</evidence>
<protein>
    <recommendedName>
        <fullName evidence="5">J domain-containing protein</fullName>
    </recommendedName>
</protein>
<organism evidence="6 7">
    <name type="scientific">Coemansia biformis</name>
    <dbReference type="NCBI Taxonomy" id="1286918"/>
    <lineage>
        <taxon>Eukaryota</taxon>
        <taxon>Fungi</taxon>
        <taxon>Fungi incertae sedis</taxon>
        <taxon>Zoopagomycota</taxon>
        <taxon>Kickxellomycotina</taxon>
        <taxon>Kickxellomycetes</taxon>
        <taxon>Kickxellales</taxon>
        <taxon>Kickxellaceae</taxon>
        <taxon>Coemansia</taxon>
    </lineage>
</organism>
<dbReference type="SMART" id="SM00271">
    <property type="entry name" value="DnaJ"/>
    <property type="match status" value="1"/>
</dbReference>
<keyword evidence="3" id="KW-0143">Chaperone</keyword>
<keyword evidence="4" id="KW-0812">Transmembrane</keyword>
<keyword evidence="4" id="KW-1133">Transmembrane helix</keyword>
<dbReference type="CDD" id="cd06257">
    <property type="entry name" value="DnaJ"/>
    <property type="match status" value="1"/>
</dbReference>
<dbReference type="Proteomes" id="UP001143981">
    <property type="component" value="Unassembled WGS sequence"/>
</dbReference>
<dbReference type="Pfam" id="PF22774">
    <property type="entry name" value="DNAJC11_beta-barrel"/>
    <property type="match status" value="1"/>
</dbReference>
<evidence type="ECO:0000256" key="1">
    <source>
        <dbReference type="ARBA" id="ARBA00004370"/>
    </source>
</evidence>
<dbReference type="GO" id="GO:0042407">
    <property type="term" value="P:cristae formation"/>
    <property type="evidence" value="ECO:0007669"/>
    <property type="project" value="TreeGrafter"/>
</dbReference>
<dbReference type="GO" id="GO:0005739">
    <property type="term" value="C:mitochondrion"/>
    <property type="evidence" value="ECO:0007669"/>
    <property type="project" value="GOC"/>
</dbReference>
<dbReference type="InterPro" id="IPR052243">
    <property type="entry name" value="Mito_inner_membrane_organizer"/>
</dbReference>
<dbReference type="InterPro" id="IPR018253">
    <property type="entry name" value="DnaJ_domain_CS"/>
</dbReference>
<keyword evidence="2 4" id="KW-0472">Membrane</keyword>
<dbReference type="InterPro" id="IPR024586">
    <property type="entry name" value="DnaJ-like_C11_C"/>
</dbReference>
<evidence type="ECO:0000256" key="4">
    <source>
        <dbReference type="SAM" id="Phobius"/>
    </source>
</evidence>
<dbReference type="InterPro" id="IPR036869">
    <property type="entry name" value="J_dom_sf"/>
</dbReference>